<dbReference type="Gene3D" id="1.10.286.70">
    <property type="entry name" value="Get5 dimerization domain"/>
    <property type="match status" value="1"/>
</dbReference>
<dbReference type="Pfam" id="PF12754">
    <property type="entry name" value="Get5_N"/>
    <property type="match status" value="1"/>
</dbReference>
<comment type="caution">
    <text evidence="3">The sequence shown here is derived from an EMBL/GenBank/DDBJ whole genome shotgun (WGS) entry which is preliminary data.</text>
</comment>
<sequence length="220" mass="23019">MAASEIAFAKSFLSLLDTKPTKISADHVEDATKYPATTPHILPPTPSQPPLRRSKPSTTSTPGSAPSITVHVRSLRNPPLDITLPAQTIGTTSTLDIKTSVSEQTGIPTDKLKLLYNKKPVGDSKTLKDVLGDGGEKKGSVEFSVMVIGGAATLAAAEAARGGASQEGGENVAQGLSGEGVLATEEFWSDLRGFLQQRVRDEKVAGEAAGLFKGAWEGRP</sequence>
<feature type="domain" description="Ubiquitin-like" evidence="2">
    <location>
        <begin position="68"/>
        <end position="129"/>
    </location>
</feature>
<dbReference type="Gene3D" id="3.10.20.90">
    <property type="entry name" value="Phosphatidylinositol 3-kinase Catalytic Subunit, Chain A, domain 1"/>
    <property type="match status" value="1"/>
</dbReference>
<feature type="region of interest" description="Disordered" evidence="1">
    <location>
        <begin position="32"/>
        <end position="68"/>
    </location>
</feature>
<dbReference type="InterPro" id="IPR024737">
    <property type="entry name" value="Get5_N"/>
</dbReference>
<feature type="compositionally biased region" description="Low complexity" evidence="1">
    <location>
        <begin position="56"/>
        <end position="68"/>
    </location>
</feature>
<evidence type="ECO:0000256" key="1">
    <source>
        <dbReference type="SAM" id="MobiDB-lite"/>
    </source>
</evidence>
<dbReference type="SUPFAM" id="SSF54236">
    <property type="entry name" value="Ubiquitin-like"/>
    <property type="match status" value="1"/>
</dbReference>
<protein>
    <submittedName>
        <fullName evidence="3">Cell-cycle control medial ring component-domain-containing protein</fullName>
    </submittedName>
</protein>
<dbReference type="Pfam" id="PF17183">
    <property type="entry name" value="Get5_C"/>
    <property type="match status" value="1"/>
</dbReference>
<dbReference type="InterPro" id="IPR000626">
    <property type="entry name" value="Ubiquitin-like_dom"/>
</dbReference>
<dbReference type="EMBL" id="JAULSU010000002">
    <property type="protein sequence ID" value="KAK0626147.1"/>
    <property type="molecule type" value="Genomic_DNA"/>
</dbReference>
<keyword evidence="4" id="KW-1185">Reference proteome</keyword>
<gene>
    <name evidence="3" type="ORF">B0T14DRAFT_492526</name>
</gene>
<evidence type="ECO:0000259" key="2">
    <source>
        <dbReference type="PROSITE" id="PS50053"/>
    </source>
</evidence>
<name>A0AA39X2L5_9PEZI</name>
<dbReference type="InterPro" id="IPR029071">
    <property type="entry name" value="Ubiquitin-like_domsf"/>
</dbReference>
<accession>A0AA39X2L5</accession>
<dbReference type="PROSITE" id="PS50053">
    <property type="entry name" value="UBIQUITIN_2"/>
    <property type="match status" value="1"/>
</dbReference>
<dbReference type="Proteomes" id="UP001175000">
    <property type="component" value="Unassembled WGS sequence"/>
</dbReference>
<reference evidence="3" key="1">
    <citation type="submission" date="2023-06" db="EMBL/GenBank/DDBJ databases">
        <title>Genome-scale phylogeny and comparative genomics of the fungal order Sordariales.</title>
        <authorList>
            <consortium name="Lawrence Berkeley National Laboratory"/>
            <person name="Hensen N."/>
            <person name="Bonometti L."/>
            <person name="Westerberg I."/>
            <person name="Brannstrom I.O."/>
            <person name="Guillou S."/>
            <person name="Cros-Aarteil S."/>
            <person name="Calhoun S."/>
            <person name="Haridas S."/>
            <person name="Kuo A."/>
            <person name="Mondo S."/>
            <person name="Pangilinan J."/>
            <person name="Riley R."/>
            <person name="Labutti K."/>
            <person name="Andreopoulos B."/>
            <person name="Lipzen A."/>
            <person name="Chen C."/>
            <person name="Yanf M."/>
            <person name="Daum C."/>
            <person name="Ng V."/>
            <person name="Clum A."/>
            <person name="Steindorff A."/>
            <person name="Ohm R."/>
            <person name="Martin F."/>
            <person name="Silar P."/>
            <person name="Natvig D."/>
            <person name="Lalanne C."/>
            <person name="Gautier V."/>
            <person name="Ament-Velasquez S.L."/>
            <person name="Kruys A."/>
            <person name="Hutchinson M.I."/>
            <person name="Powell A.J."/>
            <person name="Barry K."/>
            <person name="Miller A.N."/>
            <person name="Grigoriev I.V."/>
            <person name="Debuchy R."/>
            <person name="Gladieux P."/>
            <person name="Thoren M.H."/>
            <person name="Johannesson H."/>
        </authorList>
    </citation>
    <scope>NUCLEOTIDE SEQUENCE</scope>
    <source>
        <strain evidence="3">CBS 606.72</strain>
    </source>
</reference>
<dbReference type="AlphaFoldDB" id="A0AA39X2L5"/>
<evidence type="ECO:0000313" key="3">
    <source>
        <dbReference type="EMBL" id="KAK0626147.1"/>
    </source>
</evidence>
<organism evidence="3 4">
    <name type="scientific">Immersiella caudata</name>
    <dbReference type="NCBI Taxonomy" id="314043"/>
    <lineage>
        <taxon>Eukaryota</taxon>
        <taxon>Fungi</taxon>
        <taxon>Dikarya</taxon>
        <taxon>Ascomycota</taxon>
        <taxon>Pezizomycotina</taxon>
        <taxon>Sordariomycetes</taxon>
        <taxon>Sordariomycetidae</taxon>
        <taxon>Sordariales</taxon>
        <taxon>Lasiosphaeriaceae</taxon>
        <taxon>Immersiella</taxon>
    </lineage>
</organism>
<proteinExistence type="predicted"/>
<dbReference type="InterPro" id="IPR049256">
    <property type="entry name" value="Get5_C"/>
</dbReference>
<evidence type="ECO:0000313" key="4">
    <source>
        <dbReference type="Proteomes" id="UP001175000"/>
    </source>
</evidence>
<dbReference type="CDD" id="cd17039">
    <property type="entry name" value="Ubl_ubiquitin_like"/>
    <property type="match status" value="1"/>
</dbReference>